<accession>A0ABP0ZLX8</accession>
<protein>
    <recommendedName>
        <fullName evidence="3">Mitochondrial group I intron splicing factor CCM1</fullName>
    </recommendedName>
</protein>
<dbReference type="Proteomes" id="UP001497383">
    <property type="component" value="Chromosome 4"/>
</dbReference>
<reference evidence="1 2" key="1">
    <citation type="submission" date="2024-03" db="EMBL/GenBank/DDBJ databases">
        <authorList>
            <person name="Brejova B."/>
        </authorList>
    </citation>
    <scope>NUCLEOTIDE SEQUENCE [LARGE SCALE GENOMIC DNA]</scope>
    <source>
        <strain evidence="1 2">CBS 14171</strain>
    </source>
</reference>
<evidence type="ECO:0000313" key="2">
    <source>
        <dbReference type="Proteomes" id="UP001497383"/>
    </source>
</evidence>
<proteinExistence type="predicted"/>
<name>A0ABP0ZLX8_9ASCO</name>
<dbReference type="EMBL" id="OZ022408">
    <property type="protein sequence ID" value="CAK9439147.1"/>
    <property type="molecule type" value="Genomic_DNA"/>
</dbReference>
<organism evidence="1 2">
    <name type="scientific">Lodderomyces beijingensis</name>
    <dbReference type="NCBI Taxonomy" id="1775926"/>
    <lineage>
        <taxon>Eukaryota</taxon>
        <taxon>Fungi</taxon>
        <taxon>Dikarya</taxon>
        <taxon>Ascomycota</taxon>
        <taxon>Saccharomycotina</taxon>
        <taxon>Pichiomycetes</taxon>
        <taxon>Debaryomycetaceae</taxon>
        <taxon>Candida/Lodderomyces clade</taxon>
        <taxon>Lodderomyces</taxon>
    </lineage>
</organism>
<evidence type="ECO:0008006" key="3">
    <source>
        <dbReference type="Google" id="ProtNLM"/>
    </source>
</evidence>
<gene>
    <name evidence="1" type="ORF">LODBEIA_P33710</name>
</gene>
<keyword evidence="2" id="KW-1185">Reference proteome</keyword>
<dbReference type="RefSeq" id="XP_066830309.1">
    <property type="nucleotide sequence ID" value="XM_066973474.1"/>
</dbReference>
<sequence length="730" mass="83824">MLRYPRFRRCIVLWIPRRRRYSTLLSLGTALFDKQTKFETEQPSHNSSAAIRLNPFQKKMDQQKTDYNDILSIPLDTSPHPYPYVLDRVRDLSYREMKHLQKIACKEPRERKTVVARLTSAINDLVKSDPRRAYHLYSFLSNEEKDRVADEFLKVHESDKIACSLMLFISNPGDGNRTHQLFKEILSEIVHRTSGNADESKAHSIVTYLSSILATQTVNPKVITINGKLFQDIQQAVGADKHADLYAFMVQINFRPASHDAIRDFRLRLFKGSPISKFVASTGMVNASWPDLHKTSFNTTHTARAVEFFTLKEFEKNIRTMIANREPAQAMWALGCMQRKFERICSRASANYETRYSLGLMLSALFHFVTELKDVRSSIPILDFMKSHDIPISFPKYHNLLRKLRISGNHDEFLAVLSNMDLKKVTSGEKQSIGEEILRLIAHKYASTPKALIGYVGALVKPEVNVLNVLNELKLLSYPYEEKLLSTIASTDVVQLANIDSDLQGMDLSCSLLSHVYEVMFRSMPSEVRYNASVNLAYFEVFENFVQTSGIKVVNDRPLTVFFENLLSRDSASLDGASETNYQFSKRMFAFYDKVDLDGAFVTKNNLQLLIETALYTFNDFAFANKVIEFSMSKNADTFHQIFPFVIKYDEIGREEEAAKWFKIIETKGLKASWKPMPDLVRLGSKYGKNFSPGYYRSLYSRNRQTNRRALEALTKESPLSIDWEKTGET</sequence>
<evidence type="ECO:0000313" key="1">
    <source>
        <dbReference type="EMBL" id="CAK9439147.1"/>
    </source>
</evidence>
<dbReference type="GeneID" id="92208567"/>